<dbReference type="CDD" id="cd07153">
    <property type="entry name" value="Fur_like"/>
    <property type="match status" value="1"/>
</dbReference>
<dbReference type="InterPro" id="IPR036390">
    <property type="entry name" value="WH_DNA-bd_sf"/>
</dbReference>
<dbReference type="InterPro" id="IPR002481">
    <property type="entry name" value="FUR"/>
</dbReference>
<dbReference type="PANTHER" id="PTHR33202:SF1">
    <property type="entry name" value="FERRIC UPTAKE REGULATION PROTEIN"/>
    <property type="match status" value="1"/>
</dbReference>
<evidence type="ECO:0000256" key="7">
    <source>
        <dbReference type="ARBA" id="ARBA00023125"/>
    </source>
</evidence>
<evidence type="ECO:0000256" key="1">
    <source>
        <dbReference type="ARBA" id="ARBA00004496"/>
    </source>
</evidence>
<dbReference type="Pfam" id="PF01475">
    <property type="entry name" value="FUR"/>
    <property type="match status" value="1"/>
</dbReference>
<keyword evidence="3" id="KW-0963">Cytoplasm</keyword>
<evidence type="ECO:0000256" key="2">
    <source>
        <dbReference type="ARBA" id="ARBA00007957"/>
    </source>
</evidence>
<dbReference type="GO" id="GO:0000976">
    <property type="term" value="F:transcription cis-regulatory region binding"/>
    <property type="evidence" value="ECO:0007669"/>
    <property type="project" value="TreeGrafter"/>
</dbReference>
<sequence>MTVDHAASVIAVIARLKDKGYRITAQRQAMIAQLVESGQALSAFEIWEKLKVRYKDISLDTVYRNLHVLVDLEALTPINALGKESVRYELVDTSHHHHIVCVKCGQTQCIEYCPVDPRLMLVLQTHGYELVRHNLELFGVCRQCNPS</sequence>
<dbReference type="Gene3D" id="1.10.10.10">
    <property type="entry name" value="Winged helix-like DNA-binding domain superfamily/Winged helix DNA-binding domain"/>
    <property type="match status" value="1"/>
</dbReference>
<dbReference type="GO" id="GO:1900376">
    <property type="term" value="P:regulation of secondary metabolite biosynthetic process"/>
    <property type="evidence" value="ECO:0007669"/>
    <property type="project" value="TreeGrafter"/>
</dbReference>
<comment type="cofactor">
    <cofactor evidence="10">
        <name>Mn(2+)</name>
        <dbReference type="ChEBI" id="CHEBI:29035"/>
    </cofactor>
    <cofactor evidence="10">
        <name>Fe(2+)</name>
        <dbReference type="ChEBI" id="CHEBI:29033"/>
    </cofactor>
    <text evidence="10">Binds 1 Mn(2+) or Fe(2+) ion per subunit.</text>
</comment>
<keyword evidence="5 9" id="KW-0862">Zinc</keyword>
<evidence type="ECO:0000256" key="5">
    <source>
        <dbReference type="ARBA" id="ARBA00022833"/>
    </source>
</evidence>
<dbReference type="EMBL" id="FMJE01000003">
    <property type="protein sequence ID" value="SCM80636.1"/>
    <property type="molecule type" value="Genomic_DNA"/>
</dbReference>
<dbReference type="GO" id="GO:0008270">
    <property type="term" value="F:zinc ion binding"/>
    <property type="evidence" value="ECO:0007669"/>
    <property type="project" value="TreeGrafter"/>
</dbReference>
<gene>
    <name evidence="11" type="ORF">KL86SPO_30814</name>
</gene>
<evidence type="ECO:0000256" key="4">
    <source>
        <dbReference type="ARBA" id="ARBA00022491"/>
    </source>
</evidence>
<dbReference type="RefSeq" id="WP_075754738.1">
    <property type="nucleotide sequence ID" value="NZ_LT608335.1"/>
</dbReference>
<feature type="binding site" evidence="9">
    <location>
        <position position="141"/>
    </location>
    <ligand>
        <name>Zn(2+)</name>
        <dbReference type="ChEBI" id="CHEBI:29105"/>
    </ligand>
</feature>
<name>A0A212LT35_9FIRM</name>
<comment type="subcellular location">
    <subcellularLocation>
        <location evidence="1">Cytoplasm</location>
    </subcellularLocation>
</comment>
<keyword evidence="4" id="KW-0678">Repressor</keyword>
<keyword evidence="6" id="KW-0805">Transcription regulation</keyword>
<organism evidence="11">
    <name type="scientific">uncultured Sporomusa sp</name>
    <dbReference type="NCBI Taxonomy" id="307249"/>
    <lineage>
        <taxon>Bacteria</taxon>
        <taxon>Bacillati</taxon>
        <taxon>Bacillota</taxon>
        <taxon>Negativicutes</taxon>
        <taxon>Selenomonadales</taxon>
        <taxon>Sporomusaceae</taxon>
        <taxon>Sporomusa</taxon>
        <taxon>environmental samples</taxon>
    </lineage>
</organism>
<dbReference type="SUPFAM" id="SSF46785">
    <property type="entry name" value="Winged helix' DNA-binding domain"/>
    <property type="match status" value="1"/>
</dbReference>
<protein>
    <submittedName>
        <fullName evidence="11">Ferric uptake regulator, Fur family</fullName>
    </submittedName>
</protein>
<feature type="binding site" evidence="9">
    <location>
        <position position="144"/>
    </location>
    <ligand>
        <name>Zn(2+)</name>
        <dbReference type="ChEBI" id="CHEBI:29105"/>
    </ligand>
</feature>
<evidence type="ECO:0000256" key="10">
    <source>
        <dbReference type="PIRSR" id="PIRSR602481-2"/>
    </source>
</evidence>
<dbReference type="InterPro" id="IPR043135">
    <property type="entry name" value="Fur_C"/>
</dbReference>
<evidence type="ECO:0000256" key="8">
    <source>
        <dbReference type="ARBA" id="ARBA00023163"/>
    </source>
</evidence>
<evidence type="ECO:0000256" key="9">
    <source>
        <dbReference type="PIRSR" id="PIRSR602481-1"/>
    </source>
</evidence>
<keyword evidence="8" id="KW-0804">Transcription</keyword>
<dbReference type="AlphaFoldDB" id="A0A212LT35"/>
<dbReference type="GO" id="GO:0005737">
    <property type="term" value="C:cytoplasm"/>
    <property type="evidence" value="ECO:0007669"/>
    <property type="project" value="UniProtKB-SubCell"/>
</dbReference>
<keyword evidence="7" id="KW-0238">DNA-binding</keyword>
<dbReference type="GO" id="GO:0045892">
    <property type="term" value="P:negative regulation of DNA-templated transcription"/>
    <property type="evidence" value="ECO:0007669"/>
    <property type="project" value="TreeGrafter"/>
</dbReference>
<dbReference type="InterPro" id="IPR036388">
    <property type="entry name" value="WH-like_DNA-bd_sf"/>
</dbReference>
<keyword evidence="9" id="KW-0479">Metal-binding</keyword>
<feature type="binding site" evidence="10">
    <location>
        <position position="133"/>
    </location>
    <ligand>
        <name>Fe cation</name>
        <dbReference type="ChEBI" id="CHEBI:24875"/>
    </ligand>
</feature>
<evidence type="ECO:0000256" key="6">
    <source>
        <dbReference type="ARBA" id="ARBA00023015"/>
    </source>
</evidence>
<evidence type="ECO:0000313" key="11">
    <source>
        <dbReference type="EMBL" id="SCM80636.1"/>
    </source>
</evidence>
<accession>A0A212LT35</accession>
<dbReference type="PANTHER" id="PTHR33202">
    <property type="entry name" value="ZINC UPTAKE REGULATION PROTEIN"/>
    <property type="match status" value="1"/>
</dbReference>
<reference evidence="11" key="1">
    <citation type="submission" date="2016-08" db="EMBL/GenBank/DDBJ databases">
        <authorList>
            <person name="Seilhamer J.J."/>
        </authorList>
    </citation>
    <scope>NUCLEOTIDE SEQUENCE</scope>
    <source>
        <strain evidence="11">86</strain>
    </source>
</reference>
<comment type="cofactor">
    <cofactor evidence="9">
        <name>Zn(2+)</name>
        <dbReference type="ChEBI" id="CHEBI:29105"/>
    </cofactor>
    <text evidence="9">Binds 1 zinc ion per subunit.</text>
</comment>
<evidence type="ECO:0000256" key="3">
    <source>
        <dbReference type="ARBA" id="ARBA00022490"/>
    </source>
</evidence>
<comment type="similarity">
    <text evidence="2">Belongs to the Fur family.</text>
</comment>
<keyword evidence="10" id="KW-0408">Iron</keyword>
<feature type="binding site" evidence="9">
    <location>
        <position position="101"/>
    </location>
    <ligand>
        <name>Zn(2+)</name>
        <dbReference type="ChEBI" id="CHEBI:29105"/>
    </ligand>
</feature>
<proteinExistence type="inferred from homology"/>
<feature type="binding site" evidence="9">
    <location>
        <position position="104"/>
    </location>
    <ligand>
        <name>Zn(2+)</name>
        <dbReference type="ChEBI" id="CHEBI:29105"/>
    </ligand>
</feature>
<feature type="binding site" evidence="10">
    <location>
        <position position="95"/>
    </location>
    <ligand>
        <name>Fe cation</name>
        <dbReference type="ChEBI" id="CHEBI:24875"/>
    </ligand>
</feature>
<dbReference type="Gene3D" id="3.30.1490.190">
    <property type="match status" value="1"/>
</dbReference>
<dbReference type="GO" id="GO:0003700">
    <property type="term" value="F:DNA-binding transcription factor activity"/>
    <property type="evidence" value="ECO:0007669"/>
    <property type="project" value="InterPro"/>
</dbReference>